<gene>
    <name evidence="1" type="ORF">ACFQ03_03775</name>
</gene>
<keyword evidence="2" id="KW-1185">Reference proteome</keyword>
<dbReference type="RefSeq" id="WP_379286151.1">
    <property type="nucleotide sequence ID" value="NZ_JBHTIU010000010.1"/>
</dbReference>
<sequence>MSLPIRHVVIRGHQLDQLQEDVWSKKFVDAYIVNNGTREPIKIRYRGGHTREYPKRSFEIVKDKQTYHWNAEYDDPSMIRNALSFQFFQWIGVPSPQTRHIRLYMNERSLGVYLEIEAVDRSFFNRRKIPIQSIFYAINDNANFHLNDPETKRRKDSLFDGYELVMGGDKSRRQLQTFIARLNSLSGKKLYSFLSGNLDIDNYLKWLAGAVYTGNYDGFDHNYALYRHRVRKVYRIVPWDYEGTWGRNCYGKPCGSNLVRITGYNHLTKKLLEYSKVRKRYKKILENIWRNTFTTKRIMPVVDQLHSNISPYIYRDYERKWSYSTFQGEPDFIRNYIVERRRLVASELTKL</sequence>
<dbReference type="InterPro" id="IPR014867">
    <property type="entry name" value="Spore_coat_CotH_CotH2/3/7"/>
</dbReference>
<dbReference type="Pfam" id="PF08757">
    <property type="entry name" value="CotH"/>
    <property type="match status" value="1"/>
</dbReference>
<keyword evidence="1" id="KW-0808">Transferase</keyword>
<dbReference type="Proteomes" id="UP001597120">
    <property type="component" value="Unassembled WGS sequence"/>
</dbReference>
<dbReference type="PANTHER" id="PTHR40050">
    <property type="entry name" value="INNER SPORE COAT PROTEIN H"/>
    <property type="match status" value="1"/>
</dbReference>
<name>A0ABW3D4F8_9BACL</name>
<reference evidence="2" key="1">
    <citation type="journal article" date="2019" name="Int. J. Syst. Evol. Microbiol.">
        <title>The Global Catalogue of Microorganisms (GCM) 10K type strain sequencing project: providing services to taxonomists for standard genome sequencing and annotation.</title>
        <authorList>
            <consortium name="The Broad Institute Genomics Platform"/>
            <consortium name="The Broad Institute Genome Sequencing Center for Infectious Disease"/>
            <person name="Wu L."/>
            <person name="Ma J."/>
        </authorList>
    </citation>
    <scope>NUCLEOTIDE SEQUENCE [LARGE SCALE GENOMIC DNA]</scope>
    <source>
        <strain evidence="2">CCUG 57263</strain>
    </source>
</reference>
<dbReference type="PANTHER" id="PTHR40050:SF1">
    <property type="entry name" value="INNER SPORE COAT PROTEIN H"/>
    <property type="match status" value="1"/>
</dbReference>
<accession>A0ABW3D4F8</accession>
<proteinExistence type="predicted"/>
<organism evidence="1 2">
    <name type="scientific">Paenibacillus residui</name>
    <dbReference type="NCBI Taxonomy" id="629724"/>
    <lineage>
        <taxon>Bacteria</taxon>
        <taxon>Bacillati</taxon>
        <taxon>Bacillota</taxon>
        <taxon>Bacilli</taxon>
        <taxon>Bacillales</taxon>
        <taxon>Paenibacillaceae</taxon>
        <taxon>Paenibacillus</taxon>
    </lineage>
</organism>
<dbReference type="GO" id="GO:0016301">
    <property type="term" value="F:kinase activity"/>
    <property type="evidence" value="ECO:0007669"/>
    <property type="project" value="UniProtKB-KW"/>
</dbReference>
<evidence type="ECO:0000313" key="2">
    <source>
        <dbReference type="Proteomes" id="UP001597120"/>
    </source>
</evidence>
<comment type="caution">
    <text evidence="1">The sequence shown here is derived from an EMBL/GenBank/DDBJ whole genome shotgun (WGS) entry which is preliminary data.</text>
</comment>
<dbReference type="EMBL" id="JBHTIU010000010">
    <property type="protein sequence ID" value="MFD0868255.1"/>
    <property type="molecule type" value="Genomic_DNA"/>
</dbReference>
<protein>
    <submittedName>
        <fullName evidence="1">CotH kinase family protein</fullName>
    </submittedName>
</protein>
<keyword evidence="1" id="KW-0418">Kinase</keyword>
<evidence type="ECO:0000313" key="1">
    <source>
        <dbReference type="EMBL" id="MFD0868255.1"/>
    </source>
</evidence>